<dbReference type="Proteomes" id="UP000274515">
    <property type="component" value="Unassembled WGS sequence"/>
</dbReference>
<proteinExistence type="predicted"/>
<evidence type="ECO:0000313" key="2">
    <source>
        <dbReference type="EMBL" id="RRO17053.1"/>
    </source>
</evidence>
<organism evidence="2 3">
    <name type="scientific">Saccharopolyspora rhizosphaerae</name>
    <dbReference type="NCBI Taxonomy" id="2492662"/>
    <lineage>
        <taxon>Bacteria</taxon>
        <taxon>Bacillati</taxon>
        <taxon>Actinomycetota</taxon>
        <taxon>Actinomycetes</taxon>
        <taxon>Pseudonocardiales</taxon>
        <taxon>Pseudonocardiaceae</taxon>
        <taxon>Saccharopolyspora</taxon>
    </lineage>
</organism>
<comment type="caution">
    <text evidence="2">The sequence shown here is derived from an EMBL/GenBank/DDBJ whole genome shotgun (WGS) entry which is preliminary data.</text>
</comment>
<protein>
    <recommendedName>
        <fullName evidence="4">ParA family protein</fullName>
    </recommendedName>
</protein>
<dbReference type="InterPro" id="IPR027417">
    <property type="entry name" value="P-loop_NTPase"/>
</dbReference>
<gene>
    <name evidence="2" type="ORF">EIL87_12330</name>
</gene>
<evidence type="ECO:0000256" key="1">
    <source>
        <dbReference type="SAM" id="MobiDB-lite"/>
    </source>
</evidence>
<feature type="region of interest" description="Disordered" evidence="1">
    <location>
        <begin position="246"/>
        <end position="269"/>
    </location>
</feature>
<dbReference type="SUPFAM" id="SSF52540">
    <property type="entry name" value="P-loop containing nucleoside triphosphate hydrolases"/>
    <property type="match status" value="1"/>
</dbReference>
<dbReference type="EMBL" id="RSAA01000010">
    <property type="protein sequence ID" value="RRO17053.1"/>
    <property type="molecule type" value="Genomic_DNA"/>
</dbReference>
<sequence length="269" mass="27651">MALVTVLSAKGSPGVTTGIAALATVWPHARLVVDADPAGGDLLPGWAGQWWVDGRLTSDRSVLSFASSTRHLESVPAEGLAGHAQEVPDSGGLRLLAGVNGPVQAGAIGSDGWKRLASALRDLSDSGPDVLVDAGRWSPATPWPLVAESDLVLVGVRPTLRHIVAAGRLVTVLRDLVPSQRLGAAVSAATSRQADDAARALAIPVGMELPDDPTTAGALCDGGTPCLQPRRSALLRTSRKAARRLHNQLAGPARVSSAPVSDEGQEQVA</sequence>
<reference evidence="2 3" key="1">
    <citation type="submission" date="2018-11" db="EMBL/GenBank/DDBJ databases">
        <title>Saccharopolyspora rhizosphaerae sp. nov., an actinomycete isolated from rhizosphere soil in Thailand.</title>
        <authorList>
            <person name="Intra B."/>
            <person name="Euanorasetr J."/>
            <person name="Take A."/>
            <person name="Inahashi Y."/>
            <person name="Mori M."/>
            <person name="Panbangred W."/>
            <person name="Matsumoto A."/>
        </authorList>
    </citation>
    <scope>NUCLEOTIDE SEQUENCE [LARGE SCALE GENOMIC DNA]</scope>
    <source>
        <strain evidence="2 3">H219</strain>
    </source>
</reference>
<evidence type="ECO:0008006" key="4">
    <source>
        <dbReference type="Google" id="ProtNLM"/>
    </source>
</evidence>
<accession>A0A3R8VGJ1</accession>
<keyword evidence="3" id="KW-1185">Reference proteome</keyword>
<evidence type="ECO:0000313" key="3">
    <source>
        <dbReference type="Proteomes" id="UP000274515"/>
    </source>
</evidence>
<dbReference type="AlphaFoldDB" id="A0A3R8VGJ1"/>
<name>A0A3R8VGJ1_9PSEU</name>
<dbReference type="Gene3D" id="3.40.50.300">
    <property type="entry name" value="P-loop containing nucleotide triphosphate hydrolases"/>
    <property type="match status" value="1"/>
</dbReference>